<dbReference type="Proteomes" id="UP001266305">
    <property type="component" value="Unassembled WGS sequence"/>
</dbReference>
<keyword evidence="3" id="KW-1185">Reference proteome</keyword>
<sequence>MRTPLPCGGEVDEAPFHVGVLSGFAALSPPCSPDPAPLTPAAGILRKLEFSFVVPGGRSAQARSEFLGYQTLQRAGQVPPPSAMAALRYAGLDDTDSEDELPPGWEERTTKDGWVYYAK</sequence>
<dbReference type="Gene3D" id="2.20.70.10">
    <property type="match status" value="1"/>
</dbReference>
<protein>
    <recommendedName>
        <fullName evidence="1">WW domain-containing protein</fullName>
    </recommendedName>
</protein>
<name>A0ABQ9TL52_SAGOE</name>
<feature type="domain" description="WW" evidence="1">
    <location>
        <begin position="99"/>
        <end position="119"/>
    </location>
</feature>
<organism evidence="2 3">
    <name type="scientific">Saguinus oedipus</name>
    <name type="common">Cotton-top tamarin</name>
    <name type="synonym">Oedipomidas oedipus</name>
    <dbReference type="NCBI Taxonomy" id="9490"/>
    <lineage>
        <taxon>Eukaryota</taxon>
        <taxon>Metazoa</taxon>
        <taxon>Chordata</taxon>
        <taxon>Craniata</taxon>
        <taxon>Vertebrata</taxon>
        <taxon>Euteleostomi</taxon>
        <taxon>Mammalia</taxon>
        <taxon>Eutheria</taxon>
        <taxon>Euarchontoglires</taxon>
        <taxon>Primates</taxon>
        <taxon>Haplorrhini</taxon>
        <taxon>Platyrrhini</taxon>
        <taxon>Cebidae</taxon>
        <taxon>Callitrichinae</taxon>
        <taxon>Saguinus</taxon>
    </lineage>
</organism>
<proteinExistence type="predicted"/>
<dbReference type="InterPro" id="IPR036020">
    <property type="entry name" value="WW_dom_sf"/>
</dbReference>
<evidence type="ECO:0000313" key="2">
    <source>
        <dbReference type="EMBL" id="KAK2085487.1"/>
    </source>
</evidence>
<comment type="caution">
    <text evidence="2">The sequence shown here is derived from an EMBL/GenBank/DDBJ whole genome shotgun (WGS) entry which is preliminary data.</text>
</comment>
<reference evidence="2 3" key="1">
    <citation type="submission" date="2023-05" db="EMBL/GenBank/DDBJ databases">
        <title>B98-5 Cell Line De Novo Hybrid Assembly: An Optical Mapping Approach.</title>
        <authorList>
            <person name="Kananen K."/>
            <person name="Auerbach J.A."/>
            <person name="Kautto E."/>
            <person name="Blachly J.S."/>
        </authorList>
    </citation>
    <scope>NUCLEOTIDE SEQUENCE [LARGE SCALE GENOMIC DNA]</scope>
    <source>
        <strain evidence="2">B95-8</strain>
        <tissue evidence="2">Cell line</tissue>
    </source>
</reference>
<dbReference type="InterPro" id="IPR001202">
    <property type="entry name" value="WW_dom"/>
</dbReference>
<accession>A0ABQ9TL52</accession>
<dbReference type="PROSITE" id="PS50020">
    <property type="entry name" value="WW_DOMAIN_2"/>
    <property type="match status" value="1"/>
</dbReference>
<evidence type="ECO:0000259" key="1">
    <source>
        <dbReference type="PROSITE" id="PS50020"/>
    </source>
</evidence>
<dbReference type="SUPFAM" id="SSF51045">
    <property type="entry name" value="WW domain"/>
    <property type="match status" value="1"/>
</dbReference>
<dbReference type="CDD" id="cd00201">
    <property type="entry name" value="WW"/>
    <property type="match status" value="1"/>
</dbReference>
<gene>
    <name evidence="2" type="ORF">P7K49_036787</name>
</gene>
<dbReference type="EMBL" id="JASSZA010000021">
    <property type="protein sequence ID" value="KAK2085487.1"/>
    <property type="molecule type" value="Genomic_DNA"/>
</dbReference>
<evidence type="ECO:0000313" key="3">
    <source>
        <dbReference type="Proteomes" id="UP001266305"/>
    </source>
</evidence>